<organism evidence="3 4">
    <name type="scientific">Cuscuta europaea</name>
    <name type="common">European dodder</name>
    <dbReference type="NCBI Taxonomy" id="41803"/>
    <lineage>
        <taxon>Eukaryota</taxon>
        <taxon>Viridiplantae</taxon>
        <taxon>Streptophyta</taxon>
        <taxon>Embryophyta</taxon>
        <taxon>Tracheophyta</taxon>
        <taxon>Spermatophyta</taxon>
        <taxon>Magnoliopsida</taxon>
        <taxon>eudicotyledons</taxon>
        <taxon>Gunneridae</taxon>
        <taxon>Pentapetalae</taxon>
        <taxon>asterids</taxon>
        <taxon>lamiids</taxon>
        <taxon>Solanales</taxon>
        <taxon>Convolvulaceae</taxon>
        <taxon>Cuscuteae</taxon>
        <taxon>Cuscuta</taxon>
        <taxon>Cuscuta subgen. Cuscuta</taxon>
    </lineage>
</organism>
<keyword evidence="4" id="KW-1185">Reference proteome</keyword>
<dbReference type="EMBL" id="CAMAPE010000008">
    <property type="protein sequence ID" value="CAH9072827.1"/>
    <property type="molecule type" value="Genomic_DNA"/>
</dbReference>
<dbReference type="PANTHER" id="PTHR33431">
    <property type="entry name" value="ENABLED-LIKE PROTEIN (DUF1635)"/>
    <property type="match status" value="1"/>
</dbReference>
<feature type="compositionally biased region" description="Low complexity" evidence="2">
    <location>
        <begin position="110"/>
        <end position="124"/>
    </location>
</feature>
<evidence type="ECO:0000256" key="2">
    <source>
        <dbReference type="SAM" id="MobiDB-lite"/>
    </source>
</evidence>
<evidence type="ECO:0000256" key="1">
    <source>
        <dbReference type="SAM" id="Coils"/>
    </source>
</evidence>
<dbReference type="OrthoDB" id="784654at2759"/>
<dbReference type="Pfam" id="PF07795">
    <property type="entry name" value="DUF1635"/>
    <property type="match status" value="1"/>
</dbReference>
<reference evidence="3" key="1">
    <citation type="submission" date="2022-07" db="EMBL/GenBank/DDBJ databases">
        <authorList>
            <person name="Macas J."/>
            <person name="Novak P."/>
            <person name="Neumann P."/>
        </authorList>
    </citation>
    <scope>NUCLEOTIDE SEQUENCE</scope>
</reference>
<evidence type="ECO:0000313" key="3">
    <source>
        <dbReference type="EMBL" id="CAH9072827.1"/>
    </source>
</evidence>
<dbReference type="Proteomes" id="UP001152484">
    <property type="component" value="Unassembled WGS sequence"/>
</dbReference>
<feature type="region of interest" description="Disordered" evidence="2">
    <location>
        <begin position="92"/>
        <end position="124"/>
    </location>
</feature>
<sequence length="244" mass="27222">MDNQSSSLLNWAYLCQGKSMDEMRQWLLVTTMELENTRVKAQEELKMREIQIHQLKEMVNRAILEKKEAEEKCQRLIYERLLLLQTSASPHPLSGVSTIDDEPRSNNGLSSSSSDGSIVSSPASAPAQMDYPVLVDKPLPENGKFLHAVMKAGPLLQTLLLAGPLPQWRYPPPPMETYQIPPPPVIIPTPAALTNPHLLHQDSVHGIAAYDGISNCGRINRKRGFFDESDSSAIEANKYLRIVL</sequence>
<dbReference type="AlphaFoldDB" id="A0A9P0YRK4"/>
<evidence type="ECO:0000313" key="4">
    <source>
        <dbReference type="Proteomes" id="UP001152484"/>
    </source>
</evidence>
<feature type="coiled-coil region" evidence="1">
    <location>
        <begin position="38"/>
        <end position="79"/>
    </location>
</feature>
<dbReference type="PANTHER" id="PTHR33431:SF3">
    <property type="entry name" value="ENABLED-LIKE PROTEIN (DUF1635)"/>
    <property type="match status" value="1"/>
</dbReference>
<gene>
    <name evidence="3" type="ORF">CEURO_LOCUS4536</name>
</gene>
<keyword evidence="1" id="KW-0175">Coiled coil</keyword>
<proteinExistence type="predicted"/>
<protein>
    <submittedName>
        <fullName evidence="3">Uncharacterized protein</fullName>
    </submittedName>
</protein>
<accession>A0A9P0YRK4</accession>
<dbReference type="InterPro" id="IPR012862">
    <property type="entry name" value="DUF1635"/>
</dbReference>
<name>A0A9P0YRK4_CUSEU</name>
<comment type="caution">
    <text evidence="3">The sequence shown here is derived from an EMBL/GenBank/DDBJ whole genome shotgun (WGS) entry which is preliminary data.</text>
</comment>